<keyword evidence="1" id="KW-1133">Transmembrane helix</keyword>
<proteinExistence type="predicted"/>
<dbReference type="SUPFAM" id="SSF103481">
    <property type="entry name" value="Multidrug resistance efflux transporter EmrE"/>
    <property type="match status" value="2"/>
</dbReference>
<dbReference type="EMBL" id="JAJVKT010000021">
    <property type="protein sequence ID" value="MCE7510188.1"/>
    <property type="molecule type" value="Genomic_DNA"/>
</dbReference>
<dbReference type="InterPro" id="IPR037185">
    <property type="entry name" value="EmrE-like"/>
</dbReference>
<feature type="transmembrane region" description="Helical" evidence="1">
    <location>
        <begin position="196"/>
        <end position="216"/>
    </location>
</feature>
<keyword evidence="1" id="KW-0472">Membrane</keyword>
<sequence>MIRRGFWQAGLSLVAAATFAMAFKGIFARLIYQHGVSVNALLIWRFALAVPLFWLGGMWLLRRNPAPAGGLGHQQWALCAGTGLLFFISAWCDFHAIESLGASLSRMLLYLFPAMVMVLQAVERRRWPEGRSLLIFTGAWIGIALVLMPGWHGGTVNPAGLAYGFGAALCYALFWRASQSLMKPLGSVRFNQLSNSFTLVAMLVFLLPGVPLQSLWLPAPALGWMLVMVVFSTVVPFFLMFEGIRRTDTSRAGVVSMFGPVVTVLAAITVFPDEHLGPVQWLGMALVLASIAMLKSDKKPKPA</sequence>
<feature type="transmembrane region" description="Helical" evidence="1">
    <location>
        <begin position="32"/>
        <end position="55"/>
    </location>
</feature>
<reference evidence="3" key="1">
    <citation type="submission" date="2022-01" db="EMBL/GenBank/DDBJ databases">
        <authorList>
            <person name="Karlyshev A.V."/>
            <person name="Jaspars M."/>
        </authorList>
    </citation>
    <scope>NUCLEOTIDE SEQUENCE</scope>
    <source>
        <strain evidence="3">AGSA3-2</strain>
    </source>
</reference>
<feature type="transmembrane region" description="Helical" evidence="1">
    <location>
        <begin position="103"/>
        <end position="121"/>
    </location>
</feature>
<feature type="transmembrane region" description="Helical" evidence="1">
    <location>
        <begin position="133"/>
        <end position="152"/>
    </location>
</feature>
<dbReference type="Proteomes" id="UP001107961">
    <property type="component" value="Unassembled WGS sequence"/>
</dbReference>
<evidence type="ECO:0000259" key="2">
    <source>
        <dbReference type="Pfam" id="PF00892"/>
    </source>
</evidence>
<comment type="caution">
    <text evidence="3">The sequence shown here is derived from an EMBL/GenBank/DDBJ whole genome shotgun (WGS) entry which is preliminary data.</text>
</comment>
<feature type="transmembrane region" description="Helical" evidence="1">
    <location>
        <begin position="222"/>
        <end position="241"/>
    </location>
</feature>
<dbReference type="GO" id="GO:0016020">
    <property type="term" value="C:membrane"/>
    <property type="evidence" value="ECO:0007669"/>
    <property type="project" value="InterPro"/>
</dbReference>
<accession>A0A9Q3W8U7</accession>
<feature type="domain" description="EamA" evidence="2">
    <location>
        <begin position="9"/>
        <end position="147"/>
    </location>
</feature>
<evidence type="ECO:0000256" key="1">
    <source>
        <dbReference type="SAM" id="Phobius"/>
    </source>
</evidence>
<dbReference type="GeneID" id="94686868"/>
<feature type="transmembrane region" description="Helical" evidence="1">
    <location>
        <begin position="76"/>
        <end position="97"/>
    </location>
</feature>
<protein>
    <submittedName>
        <fullName evidence="3">DMT family transporter</fullName>
    </submittedName>
</protein>
<dbReference type="KEGG" id="axe:P40_11100"/>
<dbReference type="AlphaFoldDB" id="A0A9Q3W8U7"/>
<keyword evidence="1" id="KW-0812">Transmembrane</keyword>
<feature type="transmembrane region" description="Helical" evidence="1">
    <location>
        <begin position="278"/>
        <end position="294"/>
    </location>
</feature>
<dbReference type="Gene3D" id="1.10.3730.20">
    <property type="match status" value="1"/>
</dbReference>
<name>A0A9Q3W8U7_9GAMM</name>
<dbReference type="Pfam" id="PF00892">
    <property type="entry name" value="EamA"/>
    <property type="match status" value="2"/>
</dbReference>
<feature type="domain" description="EamA" evidence="2">
    <location>
        <begin position="160"/>
        <end position="294"/>
    </location>
</feature>
<feature type="transmembrane region" description="Helical" evidence="1">
    <location>
        <begin position="158"/>
        <end position="175"/>
    </location>
</feature>
<gene>
    <name evidence="3" type="ORF">LZG35_16235</name>
</gene>
<feature type="transmembrane region" description="Helical" evidence="1">
    <location>
        <begin position="253"/>
        <end position="272"/>
    </location>
</feature>
<evidence type="ECO:0000313" key="3">
    <source>
        <dbReference type="EMBL" id="MCE7510188.1"/>
    </source>
</evidence>
<organism evidence="3 4">
    <name type="scientific">Alloalcanivorax xenomutans</name>
    <dbReference type="NCBI Taxonomy" id="1094342"/>
    <lineage>
        <taxon>Bacteria</taxon>
        <taxon>Pseudomonadati</taxon>
        <taxon>Pseudomonadota</taxon>
        <taxon>Gammaproteobacteria</taxon>
        <taxon>Oceanospirillales</taxon>
        <taxon>Alcanivoracaceae</taxon>
        <taxon>Alloalcanivorax</taxon>
    </lineage>
</organism>
<dbReference type="InterPro" id="IPR000620">
    <property type="entry name" value="EamA_dom"/>
</dbReference>
<dbReference type="RefSeq" id="WP_022995032.1">
    <property type="nucleotide sequence ID" value="NZ_CP012331.1"/>
</dbReference>
<dbReference type="PANTHER" id="PTHR22911">
    <property type="entry name" value="ACYL-MALONYL CONDENSING ENZYME-RELATED"/>
    <property type="match status" value="1"/>
</dbReference>
<evidence type="ECO:0000313" key="4">
    <source>
        <dbReference type="Proteomes" id="UP001107961"/>
    </source>
</evidence>
<keyword evidence="4" id="KW-1185">Reference proteome</keyword>